<protein>
    <submittedName>
        <fullName evidence="1">SRPBCC family protein</fullName>
    </submittedName>
</protein>
<evidence type="ECO:0000313" key="1">
    <source>
        <dbReference type="EMBL" id="MDC8771896.1"/>
    </source>
</evidence>
<accession>A0ABT5KD85</accession>
<dbReference type="Gene3D" id="3.30.530.20">
    <property type="match status" value="1"/>
</dbReference>
<dbReference type="CDD" id="cd07818">
    <property type="entry name" value="SRPBCC_1"/>
    <property type="match status" value="1"/>
</dbReference>
<dbReference type="RefSeq" id="WP_273600180.1">
    <property type="nucleotide sequence ID" value="NZ_JAQQXT010000005.1"/>
</dbReference>
<gene>
    <name evidence="1" type="ORF">PRZ03_09970</name>
</gene>
<dbReference type="EMBL" id="JAQQXT010000005">
    <property type="protein sequence ID" value="MDC8771896.1"/>
    <property type="molecule type" value="Genomic_DNA"/>
</dbReference>
<evidence type="ECO:0000313" key="2">
    <source>
        <dbReference type="Proteomes" id="UP001221189"/>
    </source>
</evidence>
<sequence>MKILKVLGLSLVGLVALLLIGGWLLPSTFSVSRSVQIAASPEKIYPLVAAPGAWRQWSVWNRRDPAMTIEYSGPDTGAGAVWAWKSASEGDGKMTFTAAEAPKRVAYDLFFPDFGTTSSGEFRFETQASGDTQVTWLMNGDMGKNPLFHWLALFADGMVGKDFEAGLKNLKAVAETRP</sequence>
<name>A0ABT5KD85_9BURK</name>
<dbReference type="Pfam" id="PF10604">
    <property type="entry name" value="Polyketide_cyc2"/>
    <property type="match status" value="1"/>
</dbReference>
<dbReference type="InterPro" id="IPR019587">
    <property type="entry name" value="Polyketide_cyclase/dehydratase"/>
</dbReference>
<dbReference type="Proteomes" id="UP001221189">
    <property type="component" value="Unassembled WGS sequence"/>
</dbReference>
<keyword evidence="2" id="KW-1185">Reference proteome</keyword>
<proteinExistence type="predicted"/>
<dbReference type="InterPro" id="IPR023393">
    <property type="entry name" value="START-like_dom_sf"/>
</dbReference>
<dbReference type="SUPFAM" id="SSF55961">
    <property type="entry name" value="Bet v1-like"/>
    <property type="match status" value="1"/>
</dbReference>
<comment type="caution">
    <text evidence="1">The sequence shown here is derived from an EMBL/GenBank/DDBJ whole genome shotgun (WGS) entry which is preliminary data.</text>
</comment>
<reference evidence="1 2" key="1">
    <citation type="submission" date="2022-10" db="EMBL/GenBank/DDBJ databases">
        <title>Paucibacter sp. hw1 Genome sequencing.</title>
        <authorList>
            <person name="Park S."/>
        </authorList>
    </citation>
    <scope>NUCLEOTIDE SEQUENCE [LARGE SCALE GENOMIC DNA]</scope>
    <source>
        <strain evidence="2">hw1</strain>
    </source>
</reference>
<organism evidence="1 2">
    <name type="scientific">Roseateles albus</name>
    <dbReference type="NCBI Taxonomy" id="2987525"/>
    <lineage>
        <taxon>Bacteria</taxon>
        <taxon>Pseudomonadati</taxon>
        <taxon>Pseudomonadota</taxon>
        <taxon>Betaproteobacteria</taxon>
        <taxon>Burkholderiales</taxon>
        <taxon>Sphaerotilaceae</taxon>
        <taxon>Roseateles</taxon>
    </lineage>
</organism>